<dbReference type="EMBL" id="OY660868">
    <property type="protein sequence ID" value="CAJ1056325.1"/>
    <property type="molecule type" value="Genomic_DNA"/>
</dbReference>
<accession>A0AAV1F5Y0</accession>
<organism evidence="2 3">
    <name type="scientific">Xyrichtys novacula</name>
    <name type="common">Pearly razorfish</name>
    <name type="synonym">Hemipteronotus novacula</name>
    <dbReference type="NCBI Taxonomy" id="13765"/>
    <lineage>
        <taxon>Eukaryota</taxon>
        <taxon>Metazoa</taxon>
        <taxon>Chordata</taxon>
        <taxon>Craniata</taxon>
        <taxon>Vertebrata</taxon>
        <taxon>Euteleostomi</taxon>
        <taxon>Actinopterygii</taxon>
        <taxon>Neopterygii</taxon>
        <taxon>Teleostei</taxon>
        <taxon>Neoteleostei</taxon>
        <taxon>Acanthomorphata</taxon>
        <taxon>Eupercaria</taxon>
        <taxon>Labriformes</taxon>
        <taxon>Labridae</taxon>
        <taxon>Xyrichtys</taxon>
    </lineage>
</organism>
<feature type="compositionally biased region" description="Acidic residues" evidence="1">
    <location>
        <begin position="15"/>
        <end position="25"/>
    </location>
</feature>
<sequence>MERKKRRGEGRGEQEEVEEEEELEGFDAMQTGSTKARRQKFSIHHKNKSARVPALAQSHCKEGQRVTKPLDSQLVRSSSFKQNNPIVSA</sequence>
<evidence type="ECO:0000256" key="1">
    <source>
        <dbReference type="SAM" id="MobiDB-lite"/>
    </source>
</evidence>
<protein>
    <submittedName>
        <fullName evidence="2">Uncharacterized protein</fullName>
    </submittedName>
</protein>
<evidence type="ECO:0000313" key="2">
    <source>
        <dbReference type="EMBL" id="CAJ1056325.1"/>
    </source>
</evidence>
<dbReference type="Proteomes" id="UP001178508">
    <property type="component" value="Chromosome 5"/>
</dbReference>
<keyword evidence="3" id="KW-1185">Reference proteome</keyword>
<feature type="compositionally biased region" description="Basic residues" evidence="1">
    <location>
        <begin position="35"/>
        <end position="49"/>
    </location>
</feature>
<dbReference type="AlphaFoldDB" id="A0AAV1F5Y0"/>
<evidence type="ECO:0000313" key="3">
    <source>
        <dbReference type="Proteomes" id="UP001178508"/>
    </source>
</evidence>
<reference evidence="2" key="1">
    <citation type="submission" date="2023-08" db="EMBL/GenBank/DDBJ databases">
        <authorList>
            <person name="Alioto T."/>
            <person name="Alioto T."/>
            <person name="Gomez Garrido J."/>
        </authorList>
    </citation>
    <scope>NUCLEOTIDE SEQUENCE</scope>
</reference>
<name>A0AAV1F5Y0_XYRNO</name>
<gene>
    <name evidence="2" type="ORF">XNOV1_A041994</name>
</gene>
<feature type="compositionally biased region" description="Polar residues" evidence="1">
    <location>
        <begin position="74"/>
        <end position="89"/>
    </location>
</feature>
<feature type="region of interest" description="Disordered" evidence="1">
    <location>
        <begin position="1"/>
        <end position="89"/>
    </location>
</feature>
<proteinExistence type="predicted"/>
<feature type="compositionally biased region" description="Basic and acidic residues" evidence="1">
    <location>
        <begin position="1"/>
        <end position="14"/>
    </location>
</feature>